<dbReference type="InterPro" id="IPR041916">
    <property type="entry name" value="Anti_sigma_zinc_sf"/>
</dbReference>
<dbReference type="Proteomes" id="UP001595710">
    <property type="component" value="Unassembled WGS sequence"/>
</dbReference>
<dbReference type="Pfam" id="PF12973">
    <property type="entry name" value="Cupin_7"/>
    <property type="match status" value="1"/>
</dbReference>
<accession>A0ABV7WQB1</accession>
<feature type="domain" description="ChrR-like cupin" evidence="1">
    <location>
        <begin position="103"/>
        <end position="193"/>
    </location>
</feature>
<dbReference type="EMBL" id="JBHRYN010000006">
    <property type="protein sequence ID" value="MFC3700623.1"/>
    <property type="molecule type" value="Genomic_DNA"/>
</dbReference>
<name>A0ABV7WQB1_9GAMM</name>
<dbReference type="NCBIfam" id="TIGR02451">
    <property type="entry name" value="anti_sig_ChrR"/>
    <property type="match status" value="1"/>
</dbReference>
<dbReference type="InterPro" id="IPR011051">
    <property type="entry name" value="RmlC_Cupin_sf"/>
</dbReference>
<dbReference type="Gene3D" id="2.60.120.10">
    <property type="entry name" value="Jelly Rolls"/>
    <property type="match status" value="1"/>
</dbReference>
<dbReference type="InterPro" id="IPR012807">
    <property type="entry name" value="Anti-sigma_ChrR"/>
</dbReference>
<evidence type="ECO:0000313" key="2">
    <source>
        <dbReference type="EMBL" id="MFC3700623.1"/>
    </source>
</evidence>
<dbReference type="InterPro" id="IPR014710">
    <property type="entry name" value="RmlC-like_jellyroll"/>
</dbReference>
<dbReference type="SUPFAM" id="SSF51182">
    <property type="entry name" value="RmlC-like cupins"/>
    <property type="match status" value="1"/>
</dbReference>
<comment type="caution">
    <text evidence="2">The sequence shown here is derived from an EMBL/GenBank/DDBJ whole genome shotgun (WGS) entry which is preliminary data.</text>
</comment>
<dbReference type="RefSeq" id="WP_290281176.1">
    <property type="nucleotide sequence ID" value="NZ_JAUFQI010000001.1"/>
</dbReference>
<reference evidence="3" key="1">
    <citation type="journal article" date="2019" name="Int. J. Syst. Evol. Microbiol.">
        <title>The Global Catalogue of Microorganisms (GCM) 10K type strain sequencing project: providing services to taxonomists for standard genome sequencing and annotation.</title>
        <authorList>
            <consortium name="The Broad Institute Genomics Platform"/>
            <consortium name="The Broad Institute Genome Sequencing Center for Infectious Disease"/>
            <person name="Wu L."/>
            <person name="Ma J."/>
        </authorList>
    </citation>
    <scope>NUCLEOTIDE SEQUENCE [LARGE SCALE GENOMIC DNA]</scope>
    <source>
        <strain evidence="3">CECT 8288</strain>
    </source>
</reference>
<proteinExistence type="predicted"/>
<sequence>MTQWHPSQDQLIEFASGSISSAMSIAVATHLHYCKACQAQVKTAEAAASALFETQAPEQAVGLDFDSLMAKIDNSEPPQIVKPAKVKARRFPAVVEKLIDGEVNALNWSSPMKNLHTTSLMKDENGLIVGLHHMQAGGRVPAHTHRGNEISVVIEGGFSDELGTYDAGDFIHLDGKHNHSPLAHADGDCWLLTIVEAPVKLTGPFGWIINPFLKP</sequence>
<keyword evidence="3" id="KW-1185">Reference proteome</keyword>
<evidence type="ECO:0000259" key="1">
    <source>
        <dbReference type="Pfam" id="PF12973"/>
    </source>
</evidence>
<protein>
    <submittedName>
        <fullName evidence="2">ChrR family anti-sigma-E factor</fullName>
    </submittedName>
</protein>
<dbReference type="InterPro" id="IPR025979">
    <property type="entry name" value="ChrR-like_cupin_dom"/>
</dbReference>
<dbReference type="CDD" id="cd20301">
    <property type="entry name" value="cupin_ChrR"/>
    <property type="match status" value="1"/>
</dbReference>
<gene>
    <name evidence="2" type="ORF">ACFOND_03145</name>
</gene>
<organism evidence="2 3">
    <name type="scientific">Reinekea marina</name>
    <dbReference type="NCBI Taxonomy" id="1310421"/>
    <lineage>
        <taxon>Bacteria</taxon>
        <taxon>Pseudomonadati</taxon>
        <taxon>Pseudomonadota</taxon>
        <taxon>Gammaproteobacteria</taxon>
        <taxon>Oceanospirillales</taxon>
        <taxon>Saccharospirillaceae</taxon>
        <taxon>Reinekea</taxon>
    </lineage>
</organism>
<evidence type="ECO:0000313" key="3">
    <source>
        <dbReference type="Proteomes" id="UP001595710"/>
    </source>
</evidence>
<dbReference type="Gene3D" id="1.10.10.1320">
    <property type="entry name" value="Anti-sigma factor, zinc-finger domain"/>
    <property type="match status" value="1"/>
</dbReference>